<evidence type="ECO:0000256" key="14">
    <source>
        <dbReference type="PIRSR" id="PIRSR039102-2"/>
    </source>
</evidence>
<dbReference type="InterPro" id="IPR011761">
    <property type="entry name" value="ATP-grasp"/>
</dbReference>
<dbReference type="EMBL" id="JACRTA010000002">
    <property type="protein sequence ID" value="MBC8568415.1"/>
    <property type="molecule type" value="Genomic_DNA"/>
</dbReference>
<keyword evidence="5 14" id="KW-0547">Nucleotide-binding</keyword>
<dbReference type="GO" id="GO:0005524">
    <property type="term" value="F:ATP binding"/>
    <property type="evidence" value="ECO:0007669"/>
    <property type="project" value="UniProtKB-UniRule"/>
</dbReference>
<dbReference type="Proteomes" id="UP000610862">
    <property type="component" value="Unassembled WGS sequence"/>
</dbReference>
<evidence type="ECO:0000256" key="1">
    <source>
        <dbReference type="ARBA" id="ARBA00001936"/>
    </source>
</evidence>
<dbReference type="InterPro" id="IPR016185">
    <property type="entry name" value="PreATP-grasp_dom_sf"/>
</dbReference>
<comment type="cofactor">
    <cofactor evidence="1">
        <name>Mn(2+)</name>
        <dbReference type="ChEBI" id="CHEBI:29035"/>
    </cofactor>
</comment>
<dbReference type="GO" id="GO:0005829">
    <property type="term" value="C:cytosol"/>
    <property type="evidence" value="ECO:0007669"/>
    <property type="project" value="TreeGrafter"/>
</dbReference>
<dbReference type="SUPFAM" id="SSF56059">
    <property type="entry name" value="Glutathione synthetase ATP-binding domain-like"/>
    <property type="match status" value="1"/>
</dbReference>
<dbReference type="GO" id="GO:0046872">
    <property type="term" value="F:metal ion binding"/>
    <property type="evidence" value="ECO:0007669"/>
    <property type="project" value="UniProtKB-KW"/>
</dbReference>
<evidence type="ECO:0000256" key="11">
    <source>
        <dbReference type="ARBA" id="ARBA00023316"/>
    </source>
</evidence>
<gene>
    <name evidence="12" type="primary">ddl</name>
    <name evidence="18" type="ORF">H8692_06565</name>
</gene>
<feature type="binding site" evidence="14">
    <location>
        <begin position="197"/>
        <end position="198"/>
    </location>
    <ligand>
        <name>ATP</name>
        <dbReference type="ChEBI" id="CHEBI:30616"/>
    </ligand>
</feature>
<comment type="similarity">
    <text evidence="2 12">Belongs to the D-alanine--D-alanine ligase family.</text>
</comment>
<evidence type="ECO:0000256" key="6">
    <source>
        <dbReference type="ARBA" id="ARBA00022840"/>
    </source>
</evidence>
<keyword evidence="3 12" id="KW-0436">Ligase</keyword>
<dbReference type="PROSITE" id="PS00844">
    <property type="entry name" value="DALA_DALA_LIGASE_2"/>
    <property type="match status" value="1"/>
</dbReference>
<dbReference type="GO" id="GO:0009252">
    <property type="term" value="P:peptidoglycan biosynthetic process"/>
    <property type="evidence" value="ECO:0007669"/>
    <property type="project" value="UniProtKB-UniRule"/>
</dbReference>
<feature type="binding site" evidence="14">
    <location>
        <position position="141"/>
    </location>
    <ligand>
        <name>ATP</name>
        <dbReference type="ChEBI" id="CHEBI:30616"/>
    </ligand>
</feature>
<evidence type="ECO:0000256" key="2">
    <source>
        <dbReference type="ARBA" id="ARBA00010871"/>
    </source>
</evidence>
<protein>
    <recommendedName>
        <fullName evidence="12">D-alanine--D-alanine ligase</fullName>
        <ecNumber evidence="12">6.3.2.4</ecNumber>
    </recommendedName>
    <alternativeName>
        <fullName evidence="12">D-Ala-D-Ala ligase</fullName>
    </alternativeName>
    <alternativeName>
        <fullName evidence="12">D-alanylalanine synthetase</fullName>
    </alternativeName>
</protein>
<keyword evidence="12" id="KW-0963">Cytoplasm</keyword>
<comment type="pathway">
    <text evidence="12">Cell wall biogenesis; peptidoglycan biosynthesis.</text>
</comment>
<dbReference type="AlphaFoldDB" id="A0A926E5W4"/>
<dbReference type="InterPro" id="IPR011095">
    <property type="entry name" value="Dala_Dala_lig_C"/>
</dbReference>
<keyword evidence="6 16" id="KW-0067">ATP-binding</keyword>
<dbReference type="Gene3D" id="3.30.1490.20">
    <property type="entry name" value="ATP-grasp fold, A domain"/>
    <property type="match status" value="1"/>
</dbReference>
<name>A0A926E5W4_9FIRM</name>
<sequence length="361" mass="39766">MKDKTSLVILFGGESSEHEVSCVSAASLLEHVDKEKYHINTIGITKEGNWFLTRSPIVNIDSGLWEKDKNNKKAFIVPDKSVGGVMIQEDDKSFSILKADVIFPVLHGRNGEDGTIQGLLQLSGIPFVGSGAAASSASMDKAITKAIINQSSIVDQAKSLVVYKSLCEKDADKELDSIEKFFDCKFPLFVKPANAGSSVGISKVKTSEALPEALEKAFCEDQKVLLEETIIGREIEVAVLGNEYPEASCIGEIFAANEFYDYNAKYENNQSKTAIVKDLTAEKEAEIRSKAVRIYQAMGCEGLARVDFFLQEDGRVVFNELNTLPGFTHISMYPKLWEASGIPYDKLIDRLITLALEKYHG</sequence>
<evidence type="ECO:0000256" key="15">
    <source>
        <dbReference type="PIRSR" id="PIRSR039102-3"/>
    </source>
</evidence>
<keyword evidence="19" id="KW-1185">Reference proteome</keyword>
<comment type="subcellular location">
    <subcellularLocation>
        <location evidence="12">Cytoplasm</location>
    </subcellularLocation>
</comment>
<evidence type="ECO:0000256" key="12">
    <source>
        <dbReference type="HAMAP-Rule" id="MF_00047"/>
    </source>
</evidence>
<evidence type="ECO:0000256" key="4">
    <source>
        <dbReference type="ARBA" id="ARBA00022723"/>
    </source>
</evidence>
<evidence type="ECO:0000256" key="10">
    <source>
        <dbReference type="ARBA" id="ARBA00023211"/>
    </source>
</evidence>
<feature type="active site" evidence="13">
    <location>
        <position position="197"/>
    </location>
</feature>
<evidence type="ECO:0000256" key="3">
    <source>
        <dbReference type="ARBA" id="ARBA00022598"/>
    </source>
</evidence>
<dbReference type="Gene3D" id="3.40.50.20">
    <property type="match status" value="1"/>
</dbReference>
<feature type="active site" evidence="13">
    <location>
        <position position="17"/>
    </location>
</feature>
<dbReference type="RefSeq" id="WP_177267484.1">
    <property type="nucleotide sequence ID" value="NZ_JACRTA010000002.1"/>
</dbReference>
<dbReference type="InterPro" id="IPR013815">
    <property type="entry name" value="ATP_grasp_subdomain_1"/>
</dbReference>
<comment type="catalytic activity">
    <reaction evidence="12">
        <text>2 D-alanine + ATP = D-alanyl-D-alanine + ADP + phosphate + H(+)</text>
        <dbReference type="Rhea" id="RHEA:11224"/>
        <dbReference type="ChEBI" id="CHEBI:15378"/>
        <dbReference type="ChEBI" id="CHEBI:30616"/>
        <dbReference type="ChEBI" id="CHEBI:43474"/>
        <dbReference type="ChEBI" id="CHEBI:57416"/>
        <dbReference type="ChEBI" id="CHEBI:57822"/>
        <dbReference type="ChEBI" id="CHEBI:456216"/>
        <dbReference type="EC" id="6.3.2.4"/>
    </reaction>
</comment>
<dbReference type="PIRSF" id="PIRSF039102">
    <property type="entry name" value="Ddl/VanB"/>
    <property type="match status" value="1"/>
</dbReference>
<feature type="active site" evidence="13">
    <location>
        <position position="331"/>
    </location>
</feature>
<keyword evidence="8 12" id="KW-0133">Cell shape</keyword>
<evidence type="ECO:0000256" key="7">
    <source>
        <dbReference type="ARBA" id="ARBA00022842"/>
    </source>
</evidence>
<feature type="binding site" evidence="15">
    <location>
        <position position="307"/>
    </location>
    <ligand>
        <name>Mg(2+)</name>
        <dbReference type="ChEBI" id="CHEBI:18420"/>
        <label>1</label>
    </ligand>
</feature>
<feature type="domain" description="ATP-grasp" evidence="17">
    <location>
        <begin position="145"/>
        <end position="353"/>
    </location>
</feature>
<dbReference type="GO" id="GO:0008360">
    <property type="term" value="P:regulation of cell shape"/>
    <property type="evidence" value="ECO:0007669"/>
    <property type="project" value="UniProtKB-KW"/>
</dbReference>
<reference evidence="18" key="1">
    <citation type="submission" date="2020-08" db="EMBL/GenBank/DDBJ databases">
        <title>Genome public.</title>
        <authorList>
            <person name="Liu C."/>
            <person name="Sun Q."/>
        </authorList>
    </citation>
    <scope>NUCLEOTIDE SEQUENCE</scope>
    <source>
        <strain evidence="18">NSJ-24</strain>
    </source>
</reference>
<dbReference type="PROSITE" id="PS50975">
    <property type="entry name" value="ATP_GRASP"/>
    <property type="match status" value="1"/>
</dbReference>
<dbReference type="PANTHER" id="PTHR23132">
    <property type="entry name" value="D-ALANINE--D-ALANINE LIGASE"/>
    <property type="match status" value="1"/>
</dbReference>
<feature type="binding site" evidence="14">
    <location>
        <begin position="227"/>
        <end position="234"/>
    </location>
    <ligand>
        <name>ATP</name>
        <dbReference type="ChEBI" id="CHEBI:30616"/>
    </ligand>
</feature>
<dbReference type="GO" id="GO:0071555">
    <property type="term" value="P:cell wall organization"/>
    <property type="evidence" value="ECO:0007669"/>
    <property type="project" value="UniProtKB-KW"/>
</dbReference>
<dbReference type="NCBIfam" id="NF002528">
    <property type="entry name" value="PRK01966.1-4"/>
    <property type="match status" value="1"/>
</dbReference>
<dbReference type="NCBIfam" id="TIGR01205">
    <property type="entry name" value="D_ala_D_alaTIGR"/>
    <property type="match status" value="1"/>
</dbReference>
<evidence type="ECO:0000256" key="5">
    <source>
        <dbReference type="ARBA" id="ARBA00022741"/>
    </source>
</evidence>
<dbReference type="PROSITE" id="PS00843">
    <property type="entry name" value="DALA_DALA_LIGASE_1"/>
    <property type="match status" value="1"/>
</dbReference>
<dbReference type="PANTHER" id="PTHR23132:SF25">
    <property type="entry name" value="D-ALANINE--D-ALANINE LIGASE A"/>
    <property type="match status" value="1"/>
</dbReference>
<keyword evidence="9 12" id="KW-0573">Peptidoglycan synthesis</keyword>
<dbReference type="NCBIfam" id="NF002378">
    <property type="entry name" value="PRK01372.1"/>
    <property type="match status" value="1"/>
</dbReference>
<dbReference type="FunFam" id="3.30.470.20:FF:000008">
    <property type="entry name" value="D-alanine--D-alanine ligase"/>
    <property type="match status" value="1"/>
</dbReference>
<proteinExistence type="inferred from homology"/>
<feature type="binding site" evidence="15">
    <location>
        <position position="320"/>
    </location>
    <ligand>
        <name>Mg(2+)</name>
        <dbReference type="ChEBI" id="CHEBI:18420"/>
        <label>2</label>
    </ligand>
</feature>
<keyword evidence="7 15" id="KW-0460">Magnesium</keyword>
<evidence type="ECO:0000256" key="13">
    <source>
        <dbReference type="PIRSR" id="PIRSR039102-1"/>
    </source>
</evidence>
<keyword evidence="11 12" id="KW-0961">Cell wall biogenesis/degradation</keyword>
<feature type="binding site" evidence="14">
    <location>
        <begin position="189"/>
        <end position="191"/>
    </location>
    <ligand>
        <name>ATP</name>
        <dbReference type="ChEBI" id="CHEBI:30616"/>
    </ligand>
</feature>
<evidence type="ECO:0000256" key="16">
    <source>
        <dbReference type="PROSITE-ProRule" id="PRU00409"/>
    </source>
</evidence>
<keyword evidence="4 15" id="KW-0479">Metal-binding</keyword>
<dbReference type="InterPro" id="IPR000291">
    <property type="entry name" value="D-Ala_lig_Van_CS"/>
</dbReference>
<feature type="binding site" evidence="15">
    <location>
        <position position="322"/>
    </location>
    <ligand>
        <name>Mg(2+)</name>
        <dbReference type="ChEBI" id="CHEBI:18420"/>
        <label>2</label>
    </ligand>
</feature>
<feature type="binding site" evidence="15">
    <location>
        <position position="320"/>
    </location>
    <ligand>
        <name>Mg(2+)</name>
        <dbReference type="ChEBI" id="CHEBI:18420"/>
        <label>1</label>
    </ligand>
</feature>
<dbReference type="Pfam" id="PF01820">
    <property type="entry name" value="Dala_Dala_lig_N"/>
    <property type="match status" value="1"/>
</dbReference>
<dbReference type="HAMAP" id="MF_00047">
    <property type="entry name" value="Dala_Dala_lig"/>
    <property type="match status" value="1"/>
</dbReference>
<evidence type="ECO:0000256" key="9">
    <source>
        <dbReference type="ARBA" id="ARBA00022984"/>
    </source>
</evidence>
<organism evidence="18 19">
    <name type="scientific">Lentihominibacter hominis</name>
    <dbReference type="NCBI Taxonomy" id="2763645"/>
    <lineage>
        <taxon>Bacteria</taxon>
        <taxon>Bacillati</taxon>
        <taxon>Bacillota</taxon>
        <taxon>Clostridia</taxon>
        <taxon>Peptostreptococcales</taxon>
        <taxon>Anaerovoracaceae</taxon>
        <taxon>Lentihominibacter</taxon>
    </lineage>
</organism>
<keyword evidence="10 15" id="KW-0464">Manganese</keyword>
<comment type="caution">
    <text evidence="18">The sequence shown here is derived from an EMBL/GenBank/DDBJ whole genome shotgun (WGS) entry which is preliminary data.</text>
</comment>
<dbReference type="InterPro" id="IPR011127">
    <property type="entry name" value="Dala_Dala_lig_N"/>
</dbReference>
<dbReference type="InterPro" id="IPR005905">
    <property type="entry name" value="D_ala_D_ala"/>
</dbReference>
<evidence type="ECO:0000259" key="17">
    <source>
        <dbReference type="PROSITE" id="PS50975"/>
    </source>
</evidence>
<dbReference type="Pfam" id="PF07478">
    <property type="entry name" value="Dala_Dala_lig_C"/>
    <property type="match status" value="1"/>
</dbReference>
<dbReference type="Gene3D" id="3.30.470.20">
    <property type="entry name" value="ATP-grasp fold, B domain"/>
    <property type="match status" value="1"/>
</dbReference>
<dbReference type="SUPFAM" id="SSF52440">
    <property type="entry name" value="PreATP-grasp domain"/>
    <property type="match status" value="1"/>
</dbReference>
<comment type="cofactor">
    <cofactor evidence="15">
        <name>Mg(2+)</name>
        <dbReference type="ChEBI" id="CHEBI:18420"/>
    </cofactor>
    <cofactor evidence="15">
        <name>Mn(2+)</name>
        <dbReference type="ChEBI" id="CHEBI:29035"/>
    </cofactor>
    <text evidence="15">Binds 2 magnesium or manganese ions per subunit.</text>
</comment>
<dbReference type="GO" id="GO:0008716">
    <property type="term" value="F:D-alanine-D-alanine ligase activity"/>
    <property type="evidence" value="ECO:0007669"/>
    <property type="project" value="UniProtKB-UniRule"/>
</dbReference>
<feature type="binding site" evidence="14">
    <location>
        <begin position="319"/>
        <end position="320"/>
    </location>
    <ligand>
        <name>ATP</name>
        <dbReference type="ChEBI" id="CHEBI:30616"/>
    </ligand>
</feature>
<evidence type="ECO:0000256" key="8">
    <source>
        <dbReference type="ARBA" id="ARBA00022960"/>
    </source>
</evidence>
<accession>A0A926E5W4</accession>
<comment type="function">
    <text evidence="12">Cell wall formation.</text>
</comment>
<dbReference type="EC" id="6.3.2.4" evidence="12"/>
<evidence type="ECO:0000313" key="19">
    <source>
        <dbReference type="Proteomes" id="UP000610862"/>
    </source>
</evidence>
<evidence type="ECO:0000313" key="18">
    <source>
        <dbReference type="EMBL" id="MBC8568415.1"/>
    </source>
</evidence>